<dbReference type="PANTHER" id="PTHR31639">
    <property type="entry name" value="F-BOX PROTEIN-LIKE"/>
    <property type="match status" value="1"/>
</dbReference>
<dbReference type="RefSeq" id="XP_040772053.1">
    <property type="nucleotide sequence ID" value="XM_040925627.1"/>
</dbReference>
<dbReference type="SMART" id="SM00256">
    <property type="entry name" value="FBOX"/>
    <property type="match status" value="1"/>
</dbReference>
<dbReference type="InterPro" id="IPR032675">
    <property type="entry name" value="LRR_dom_sf"/>
</dbReference>
<organism evidence="2 3">
    <name type="scientific">Cryphonectria parasitica (strain ATCC 38755 / EP155)</name>
    <dbReference type="NCBI Taxonomy" id="660469"/>
    <lineage>
        <taxon>Eukaryota</taxon>
        <taxon>Fungi</taxon>
        <taxon>Dikarya</taxon>
        <taxon>Ascomycota</taxon>
        <taxon>Pezizomycotina</taxon>
        <taxon>Sordariomycetes</taxon>
        <taxon>Sordariomycetidae</taxon>
        <taxon>Diaporthales</taxon>
        <taxon>Cryphonectriaceae</taxon>
        <taxon>Cryphonectria-Endothia species complex</taxon>
        <taxon>Cryphonectria</taxon>
    </lineage>
</organism>
<comment type="caution">
    <text evidence="2">The sequence shown here is derived from an EMBL/GenBank/DDBJ whole genome shotgun (WGS) entry which is preliminary data.</text>
</comment>
<evidence type="ECO:0000313" key="2">
    <source>
        <dbReference type="EMBL" id="KAF3761074.1"/>
    </source>
</evidence>
<keyword evidence="3" id="KW-1185">Reference proteome</keyword>
<dbReference type="SUPFAM" id="SSF81383">
    <property type="entry name" value="F-box domain"/>
    <property type="match status" value="1"/>
</dbReference>
<proteinExistence type="predicted"/>
<feature type="domain" description="F-box" evidence="1">
    <location>
        <begin position="126"/>
        <end position="172"/>
    </location>
</feature>
<protein>
    <recommendedName>
        <fullName evidence="1">F-box domain-containing protein</fullName>
    </recommendedName>
</protein>
<accession>A0A9P5CJ70</accession>
<evidence type="ECO:0000259" key="1">
    <source>
        <dbReference type="PROSITE" id="PS50181"/>
    </source>
</evidence>
<dbReference type="OrthoDB" id="629492at2759"/>
<dbReference type="AlphaFoldDB" id="A0A9P5CJ70"/>
<dbReference type="PANTHER" id="PTHR31639:SF162">
    <property type="entry name" value="OS09G0454300 PROTEIN"/>
    <property type="match status" value="1"/>
</dbReference>
<reference evidence="2" key="1">
    <citation type="journal article" date="2020" name="Phytopathology">
        <title>Genome sequence of the chestnut blight fungus Cryphonectria parasitica EP155: A fundamental resource for an archetypical invasive plant pathogen.</title>
        <authorList>
            <person name="Crouch J.A."/>
            <person name="Dawe A."/>
            <person name="Aerts A."/>
            <person name="Barry K."/>
            <person name="Churchill A.C.L."/>
            <person name="Grimwood J."/>
            <person name="Hillman B."/>
            <person name="Milgroom M.G."/>
            <person name="Pangilinan J."/>
            <person name="Smith M."/>
            <person name="Salamov A."/>
            <person name="Schmutz J."/>
            <person name="Yadav J."/>
            <person name="Grigoriev I.V."/>
            <person name="Nuss D."/>
        </authorList>
    </citation>
    <scope>NUCLEOTIDE SEQUENCE</scope>
    <source>
        <strain evidence="2">EP155</strain>
    </source>
</reference>
<dbReference type="SUPFAM" id="SSF52047">
    <property type="entry name" value="RNI-like"/>
    <property type="match status" value="1"/>
</dbReference>
<dbReference type="InterPro" id="IPR001810">
    <property type="entry name" value="F-box_dom"/>
</dbReference>
<dbReference type="Pfam" id="PF12937">
    <property type="entry name" value="F-box-like"/>
    <property type="match status" value="1"/>
</dbReference>
<dbReference type="Proteomes" id="UP000803844">
    <property type="component" value="Unassembled WGS sequence"/>
</dbReference>
<dbReference type="InterPro" id="IPR036047">
    <property type="entry name" value="F-box-like_dom_sf"/>
</dbReference>
<evidence type="ECO:0000313" key="3">
    <source>
        <dbReference type="Proteomes" id="UP000803844"/>
    </source>
</evidence>
<sequence length="549" mass="61762">MSLAVDDREKLAIYNLATKPCSCGSGVLRCTSRAHAEALDGLAAVCEAQKAYDKAYSYASLLVIVAPQAPEGYLRLAKALRLKDPSNGSATKSRCSWIYSQAAQSVQSYGDASDEKLKVLRNLLRKDIIRSLPIELQVMVLRKLSYKDLCTAMLVSKVWNHACRNRGLWRHLEFVKGWKSIEVRKHPGIMNEVICRRSQNLATSLLIKSMRDFGINHVKLRAILRALPHLKSLSLHGFDTRSALYRPDLYQKAPALRATIDAILNDAPATLETLNLEDFHHKERATPSQEKLVHSTPALKDLTLSDVLIQNKAVPSPRWSRLERLSIGRMKGRLFASCSEVRSLELLESGNQAVPRLFDSIRPHQGQTENPEKLHNLEHFYYSWSDDRMAPSPSDLERIKPSCDNGTLHSLHITFNKQSRNVLDKIINKDAIRTLSCYDILMPSIRDDGGGSRGDMQIFVDWVIGFRNLTTIGVFPQKTDEAWFVVAKLITERPDIKTIYTDVLHGINRDMILEHAARKGIEIIHASRVPEPALQCIMTSEPLHAAQVG</sequence>
<gene>
    <name evidence="2" type="ORF">M406DRAFT_73518</name>
</gene>
<dbReference type="GeneID" id="63842756"/>
<name>A0A9P5CJ70_CRYP1</name>
<dbReference type="EMBL" id="MU032352">
    <property type="protein sequence ID" value="KAF3761074.1"/>
    <property type="molecule type" value="Genomic_DNA"/>
</dbReference>
<dbReference type="Gene3D" id="1.20.1280.50">
    <property type="match status" value="1"/>
</dbReference>
<dbReference type="PROSITE" id="PS50181">
    <property type="entry name" value="FBOX"/>
    <property type="match status" value="1"/>
</dbReference>
<dbReference type="Gene3D" id="3.80.10.10">
    <property type="entry name" value="Ribonuclease Inhibitor"/>
    <property type="match status" value="1"/>
</dbReference>